<dbReference type="EMBL" id="JADLRE010000031">
    <property type="protein sequence ID" value="MBF6229186.1"/>
    <property type="molecule type" value="Genomic_DNA"/>
</dbReference>
<accession>A0ABS0CFS7</accession>
<proteinExistence type="predicted"/>
<dbReference type="InterPro" id="IPR050967">
    <property type="entry name" value="Thiamine_Salvage_TenA"/>
</dbReference>
<gene>
    <name evidence="3" type="ORF">IU470_29355</name>
</gene>
<evidence type="ECO:0000256" key="1">
    <source>
        <dbReference type="ARBA" id="ARBA00004948"/>
    </source>
</evidence>
<dbReference type="InterPro" id="IPR016084">
    <property type="entry name" value="Haem_Oase-like_multi-hlx"/>
</dbReference>
<dbReference type="Proteomes" id="UP000807309">
    <property type="component" value="Unassembled WGS sequence"/>
</dbReference>
<evidence type="ECO:0000313" key="4">
    <source>
        <dbReference type="Proteomes" id="UP000807309"/>
    </source>
</evidence>
<dbReference type="PANTHER" id="PTHR43198">
    <property type="entry name" value="BIFUNCTIONAL TH2 PROTEIN"/>
    <property type="match status" value="1"/>
</dbReference>
<dbReference type="SUPFAM" id="SSF48613">
    <property type="entry name" value="Heme oxygenase-like"/>
    <property type="match status" value="1"/>
</dbReference>
<reference evidence="3 4" key="1">
    <citation type="submission" date="2020-10" db="EMBL/GenBank/DDBJ databases">
        <title>Identification of Nocardia species via Next-generation sequencing and recognition of intraspecies genetic diversity.</title>
        <authorList>
            <person name="Li P."/>
            <person name="Li P."/>
            <person name="Lu B."/>
        </authorList>
    </citation>
    <scope>NUCLEOTIDE SEQUENCE [LARGE SCALE GENOMIC DNA]</scope>
    <source>
        <strain evidence="3 4">N-11</strain>
    </source>
</reference>
<comment type="caution">
    <text evidence="3">The sequence shown here is derived from an EMBL/GenBank/DDBJ whole genome shotgun (WGS) entry which is preliminary data.</text>
</comment>
<dbReference type="PANTHER" id="PTHR43198:SF2">
    <property type="entry name" value="SI:CH1073-67J19.1-RELATED"/>
    <property type="match status" value="1"/>
</dbReference>
<protein>
    <submittedName>
        <fullName evidence="3">Transcriptional regulator</fullName>
    </submittedName>
</protein>
<comment type="pathway">
    <text evidence="1">Cofactor biosynthesis; thiamine diphosphate biosynthesis.</text>
</comment>
<organism evidence="3 4">
    <name type="scientific">Nocardia abscessus</name>
    <dbReference type="NCBI Taxonomy" id="120957"/>
    <lineage>
        <taxon>Bacteria</taxon>
        <taxon>Bacillati</taxon>
        <taxon>Actinomycetota</taxon>
        <taxon>Actinomycetes</taxon>
        <taxon>Mycobacteriales</taxon>
        <taxon>Nocardiaceae</taxon>
        <taxon>Nocardia</taxon>
    </lineage>
</organism>
<keyword evidence="4" id="KW-1185">Reference proteome</keyword>
<dbReference type="Gene3D" id="1.20.910.10">
    <property type="entry name" value="Heme oxygenase-like"/>
    <property type="match status" value="1"/>
</dbReference>
<evidence type="ECO:0000259" key="2">
    <source>
        <dbReference type="Pfam" id="PF03070"/>
    </source>
</evidence>
<sequence>MSLAAHLEKIGLPSVEEQLAHPTVVGIAEGTLPEPVFRSWLEQDYLFLLDYVRVFARLAWQAPAAHLGDLVDLAHATYHEELSLHRSLAAEFGADLDGAAKGAPCAAYTAFLLNSAASYGEGLAALYPCMWGYSTLGARLAQHPPAEPRYRRWVDTYADPGFAALTRRCAQMIDESGADPARAEDLFREGLRHELAFWDVPLNPFGTDGHPAPSAE</sequence>
<feature type="domain" description="Thiaminase-2/PQQC" evidence="2">
    <location>
        <begin position="19"/>
        <end position="199"/>
    </location>
</feature>
<dbReference type="Pfam" id="PF03070">
    <property type="entry name" value="TENA_THI-4"/>
    <property type="match status" value="1"/>
</dbReference>
<name>A0ABS0CFS7_9NOCA</name>
<evidence type="ECO:0000313" key="3">
    <source>
        <dbReference type="EMBL" id="MBF6229186.1"/>
    </source>
</evidence>
<dbReference type="RefSeq" id="WP_195036035.1">
    <property type="nucleotide sequence ID" value="NZ_JADLRE010000031.1"/>
</dbReference>
<dbReference type="InterPro" id="IPR004305">
    <property type="entry name" value="Thiaminase-2/PQQC"/>
</dbReference>